<evidence type="ECO:0000256" key="6">
    <source>
        <dbReference type="SAM" id="Phobius"/>
    </source>
</evidence>
<keyword evidence="5 6" id="KW-0472">Membrane</keyword>
<keyword evidence="2" id="KW-0813">Transport</keyword>
<proteinExistence type="predicted"/>
<evidence type="ECO:0000256" key="1">
    <source>
        <dbReference type="ARBA" id="ARBA00004141"/>
    </source>
</evidence>
<sequence length="271" mass="30395">MASISASPHEDESMKKEDLELIHLEEQELAHRSPGNEPPVYGIDEAHQKRVIRRVDLRLLPILGIMYSISLIDRTNLGLAFVAGLEQDLGLDIGNRYTIVVMVFFVAYIIFEIPSNLILPRAGAANWLAFLGFSFGAILIGMGFTRSWTTMVACRVLLGVMEAGFLPGCTYLITCWYTRFEVGKRLATFWLVSVVLNAFAAIFAYALTLLDGSYGLNGWRWIFIVEGAITSSICLIGWFIIIDFPTQAGAFLKPEEKEFIIIIMKPKNHCY</sequence>
<feature type="transmembrane region" description="Helical" evidence="6">
    <location>
        <begin position="126"/>
        <end position="144"/>
    </location>
</feature>
<evidence type="ECO:0000256" key="3">
    <source>
        <dbReference type="ARBA" id="ARBA00022692"/>
    </source>
</evidence>
<dbReference type="PROSITE" id="PS50850">
    <property type="entry name" value="MFS"/>
    <property type="match status" value="1"/>
</dbReference>
<evidence type="ECO:0000313" key="8">
    <source>
        <dbReference type="EMBL" id="CRL17845.1"/>
    </source>
</evidence>
<dbReference type="EMBL" id="HG793134">
    <property type="protein sequence ID" value="CRL17845.1"/>
    <property type="molecule type" value="Genomic_DNA"/>
</dbReference>
<feature type="transmembrane region" description="Helical" evidence="6">
    <location>
        <begin position="97"/>
        <end position="119"/>
    </location>
</feature>
<feature type="domain" description="Major facilitator superfamily (MFS) profile" evidence="7">
    <location>
        <begin position="59"/>
        <end position="271"/>
    </location>
</feature>
<dbReference type="PANTHER" id="PTHR43791">
    <property type="entry name" value="PERMEASE-RELATED"/>
    <property type="match status" value="1"/>
</dbReference>
<dbReference type="GO" id="GO:0016020">
    <property type="term" value="C:membrane"/>
    <property type="evidence" value="ECO:0007669"/>
    <property type="project" value="UniProtKB-SubCell"/>
</dbReference>
<keyword evidence="9" id="KW-1185">Reference proteome</keyword>
<dbReference type="SUPFAM" id="SSF103473">
    <property type="entry name" value="MFS general substrate transporter"/>
    <property type="match status" value="1"/>
</dbReference>
<dbReference type="InterPro" id="IPR036259">
    <property type="entry name" value="MFS_trans_sf"/>
</dbReference>
<feature type="transmembrane region" description="Helical" evidence="6">
    <location>
        <begin position="59"/>
        <end position="85"/>
    </location>
</feature>
<dbReference type="Gene3D" id="1.20.1250.20">
    <property type="entry name" value="MFS general substrate transporter like domains"/>
    <property type="match status" value="1"/>
</dbReference>
<dbReference type="FunFam" id="1.20.1250.20:FF:000018">
    <property type="entry name" value="MFS transporter permease"/>
    <property type="match status" value="1"/>
</dbReference>
<dbReference type="InterPro" id="IPR020846">
    <property type="entry name" value="MFS_dom"/>
</dbReference>
<feature type="transmembrane region" description="Helical" evidence="6">
    <location>
        <begin position="189"/>
        <end position="207"/>
    </location>
</feature>
<reference evidence="8 9" key="1">
    <citation type="journal article" date="2014" name="Nat. Commun.">
        <title>Multiple recent horizontal transfers of a large genomic region in cheese making fungi.</title>
        <authorList>
            <person name="Cheeseman K."/>
            <person name="Ropars J."/>
            <person name="Renault P."/>
            <person name="Dupont J."/>
            <person name="Gouzy J."/>
            <person name="Branca A."/>
            <person name="Abraham A.L."/>
            <person name="Ceppi M."/>
            <person name="Conseiller E."/>
            <person name="Debuchy R."/>
            <person name="Malagnac F."/>
            <person name="Goarin A."/>
            <person name="Silar P."/>
            <person name="Lacoste S."/>
            <person name="Sallet E."/>
            <person name="Bensimon A."/>
            <person name="Giraud T."/>
            <person name="Brygoo Y."/>
        </authorList>
    </citation>
    <scope>NUCLEOTIDE SEQUENCE [LARGE SCALE GENOMIC DNA]</scope>
    <source>
        <strain evidence="9">FM 013</strain>
    </source>
</reference>
<protein>
    <submittedName>
        <fullName evidence="8">Sucrose/H+ symporter, plant</fullName>
    </submittedName>
</protein>
<evidence type="ECO:0000256" key="5">
    <source>
        <dbReference type="ARBA" id="ARBA00023136"/>
    </source>
</evidence>
<feature type="transmembrane region" description="Helical" evidence="6">
    <location>
        <begin position="219"/>
        <end position="241"/>
    </location>
</feature>
<evidence type="ECO:0000259" key="7">
    <source>
        <dbReference type="PROSITE" id="PS50850"/>
    </source>
</evidence>
<organism evidence="8 9">
    <name type="scientific">Penicillium camemberti (strain FM 013)</name>
    <dbReference type="NCBI Taxonomy" id="1429867"/>
    <lineage>
        <taxon>Eukaryota</taxon>
        <taxon>Fungi</taxon>
        <taxon>Dikarya</taxon>
        <taxon>Ascomycota</taxon>
        <taxon>Pezizomycotina</taxon>
        <taxon>Eurotiomycetes</taxon>
        <taxon>Eurotiomycetidae</taxon>
        <taxon>Eurotiales</taxon>
        <taxon>Aspergillaceae</taxon>
        <taxon>Penicillium</taxon>
    </lineage>
</organism>
<dbReference type="Proteomes" id="UP000053732">
    <property type="component" value="Unassembled WGS sequence"/>
</dbReference>
<dbReference type="Pfam" id="PF07690">
    <property type="entry name" value="MFS_1"/>
    <property type="match status" value="1"/>
</dbReference>
<dbReference type="PANTHER" id="PTHR43791:SF3">
    <property type="entry name" value="MAJOR FACILITATOR SUPERFAMILY (MFS) PROFILE DOMAIN-CONTAINING PROTEIN"/>
    <property type="match status" value="1"/>
</dbReference>
<accession>A0A0G4NUW8</accession>
<keyword evidence="4 6" id="KW-1133">Transmembrane helix</keyword>
<gene>
    <name evidence="8" type="ORF">PCAMFM013_S001g000805</name>
</gene>
<dbReference type="GO" id="GO:0022857">
    <property type="term" value="F:transmembrane transporter activity"/>
    <property type="evidence" value="ECO:0007669"/>
    <property type="project" value="InterPro"/>
</dbReference>
<dbReference type="AlphaFoldDB" id="A0A0G4NUW8"/>
<evidence type="ECO:0000256" key="4">
    <source>
        <dbReference type="ARBA" id="ARBA00022989"/>
    </source>
</evidence>
<evidence type="ECO:0000256" key="2">
    <source>
        <dbReference type="ARBA" id="ARBA00022448"/>
    </source>
</evidence>
<name>A0A0G4NUW8_PENC3</name>
<evidence type="ECO:0000313" key="9">
    <source>
        <dbReference type="Proteomes" id="UP000053732"/>
    </source>
</evidence>
<dbReference type="InterPro" id="IPR011701">
    <property type="entry name" value="MFS"/>
</dbReference>
<keyword evidence="3 6" id="KW-0812">Transmembrane</keyword>
<feature type="transmembrane region" description="Helical" evidence="6">
    <location>
        <begin position="156"/>
        <end position="177"/>
    </location>
</feature>
<comment type="subcellular location">
    <subcellularLocation>
        <location evidence="1">Membrane</location>
        <topology evidence="1">Multi-pass membrane protein</topology>
    </subcellularLocation>
</comment>